<dbReference type="PRINTS" id="PR00061">
    <property type="entry name" value="RIBOSOMALL19"/>
</dbReference>
<accession>A0A1F5MJ31</accession>
<keyword evidence="3 4" id="KW-0687">Ribonucleoprotein</keyword>
<dbReference type="PANTHER" id="PTHR15680">
    <property type="entry name" value="RIBOSOMAL PROTEIN L19"/>
    <property type="match status" value="1"/>
</dbReference>
<reference evidence="5 6" key="1">
    <citation type="journal article" date="2016" name="Nat. Commun.">
        <title>Thousands of microbial genomes shed light on interconnected biogeochemical processes in an aquifer system.</title>
        <authorList>
            <person name="Anantharaman K."/>
            <person name="Brown C.T."/>
            <person name="Hug L.A."/>
            <person name="Sharon I."/>
            <person name="Castelle C.J."/>
            <person name="Probst A.J."/>
            <person name="Thomas B.C."/>
            <person name="Singh A."/>
            <person name="Wilkins M.J."/>
            <person name="Karaoz U."/>
            <person name="Brodie E.L."/>
            <person name="Williams K.H."/>
            <person name="Hubbard S.S."/>
            <person name="Banfield J.F."/>
        </authorList>
    </citation>
    <scope>NUCLEOTIDE SEQUENCE [LARGE SCALE GENOMIC DNA]</scope>
</reference>
<name>A0A1F5MJ31_9BACT</name>
<keyword evidence="2 5" id="KW-0689">Ribosomal protein</keyword>
<evidence type="ECO:0000256" key="2">
    <source>
        <dbReference type="ARBA" id="ARBA00022980"/>
    </source>
</evidence>
<comment type="function">
    <text evidence="4">This protein is located at the 30S-50S ribosomal subunit interface and may play a role in the structure and function of the aminoacyl-tRNA binding site.</text>
</comment>
<dbReference type="Pfam" id="PF01245">
    <property type="entry name" value="Ribosomal_L19"/>
    <property type="match status" value="1"/>
</dbReference>
<evidence type="ECO:0000313" key="5">
    <source>
        <dbReference type="EMBL" id="OGE65363.1"/>
    </source>
</evidence>
<dbReference type="PANTHER" id="PTHR15680:SF9">
    <property type="entry name" value="LARGE RIBOSOMAL SUBUNIT PROTEIN BL19M"/>
    <property type="match status" value="1"/>
</dbReference>
<dbReference type="Proteomes" id="UP000178017">
    <property type="component" value="Unassembled WGS sequence"/>
</dbReference>
<protein>
    <recommendedName>
        <fullName evidence="4">50S ribosomal protein L19</fullName>
    </recommendedName>
</protein>
<evidence type="ECO:0000313" key="6">
    <source>
        <dbReference type="Proteomes" id="UP000178017"/>
    </source>
</evidence>
<gene>
    <name evidence="5" type="ORF">A3B49_00535</name>
</gene>
<sequence>MLTNKFNEVEIRIGDTVRVHTQVVEGPKTRVQIFEGIIIRFAGRDVNKTFTVRKISSGGIGVERIWPLDSRSLIKIEVQKRAKNARRAKLYFLRERTGRQATIV</sequence>
<organism evidence="5 6">
    <name type="scientific">Candidatus Daviesbacteria bacterium RIFCSPLOWO2_01_FULL_40_24</name>
    <dbReference type="NCBI Taxonomy" id="1797787"/>
    <lineage>
        <taxon>Bacteria</taxon>
        <taxon>Candidatus Daviesiibacteriota</taxon>
    </lineage>
</organism>
<dbReference type="GO" id="GO:0006412">
    <property type="term" value="P:translation"/>
    <property type="evidence" value="ECO:0007669"/>
    <property type="project" value="InterPro"/>
</dbReference>
<dbReference type="SUPFAM" id="SSF50104">
    <property type="entry name" value="Translation proteins SH3-like domain"/>
    <property type="match status" value="1"/>
</dbReference>
<evidence type="ECO:0000256" key="3">
    <source>
        <dbReference type="ARBA" id="ARBA00023274"/>
    </source>
</evidence>
<dbReference type="InterPro" id="IPR038657">
    <property type="entry name" value="Ribosomal_bL19_sf"/>
</dbReference>
<dbReference type="GO" id="GO:0003735">
    <property type="term" value="F:structural constituent of ribosome"/>
    <property type="evidence" value="ECO:0007669"/>
    <property type="project" value="InterPro"/>
</dbReference>
<proteinExistence type="inferred from homology"/>
<dbReference type="InterPro" id="IPR001857">
    <property type="entry name" value="Ribosomal_bL19"/>
</dbReference>
<evidence type="ECO:0000256" key="1">
    <source>
        <dbReference type="ARBA" id="ARBA00005781"/>
    </source>
</evidence>
<dbReference type="InterPro" id="IPR008991">
    <property type="entry name" value="Translation_prot_SH3-like_sf"/>
</dbReference>
<dbReference type="AlphaFoldDB" id="A0A1F5MJ31"/>
<dbReference type="EMBL" id="MFDO01000018">
    <property type="protein sequence ID" value="OGE65363.1"/>
    <property type="molecule type" value="Genomic_DNA"/>
</dbReference>
<dbReference type="Gene3D" id="2.30.30.790">
    <property type="match status" value="1"/>
</dbReference>
<comment type="similarity">
    <text evidence="1 4">Belongs to the bacterial ribosomal protein bL19 family.</text>
</comment>
<evidence type="ECO:0000256" key="4">
    <source>
        <dbReference type="RuleBase" id="RU000559"/>
    </source>
</evidence>
<dbReference type="GO" id="GO:0022625">
    <property type="term" value="C:cytosolic large ribosomal subunit"/>
    <property type="evidence" value="ECO:0007669"/>
    <property type="project" value="TreeGrafter"/>
</dbReference>
<comment type="caution">
    <text evidence="5">The sequence shown here is derived from an EMBL/GenBank/DDBJ whole genome shotgun (WGS) entry which is preliminary data.</text>
</comment>
<dbReference type="NCBIfam" id="TIGR01024">
    <property type="entry name" value="rplS_bact"/>
    <property type="match status" value="1"/>
</dbReference>